<dbReference type="VEuPathDB" id="FungiDB:JI435_085740"/>
<keyword evidence="3" id="KW-1185">Reference proteome</keyword>
<proteinExistence type="predicted"/>
<dbReference type="KEGG" id="pno:SNOG_08574"/>
<dbReference type="Pfam" id="PF13279">
    <property type="entry name" value="4HBT_2"/>
    <property type="match status" value="1"/>
</dbReference>
<evidence type="ECO:0000256" key="1">
    <source>
        <dbReference type="SAM" id="MobiDB-lite"/>
    </source>
</evidence>
<evidence type="ECO:0000313" key="3">
    <source>
        <dbReference type="Proteomes" id="UP000663193"/>
    </source>
</evidence>
<name>A0A7U2F4W7_PHANO</name>
<dbReference type="SUPFAM" id="SSF54637">
    <property type="entry name" value="Thioesterase/thiol ester dehydrase-isomerase"/>
    <property type="match status" value="1"/>
</dbReference>
<reference evidence="3" key="1">
    <citation type="journal article" date="2021" name="BMC Genomics">
        <title>Chromosome-level genome assembly and manually-curated proteome of model necrotroph Parastagonospora nodorum Sn15 reveals a genome-wide trove of candidate effector homologs, and redundancy of virulence-related functions within an accessory chromosome.</title>
        <authorList>
            <person name="Bertazzoni S."/>
            <person name="Jones D.A.B."/>
            <person name="Phan H.T."/>
            <person name="Tan K.-C."/>
            <person name="Hane J.K."/>
        </authorList>
    </citation>
    <scope>NUCLEOTIDE SEQUENCE [LARGE SCALE GENOMIC DNA]</scope>
    <source>
        <strain evidence="3">SN15 / ATCC MYA-4574 / FGSC 10173)</strain>
    </source>
</reference>
<dbReference type="OrthoDB" id="5538558at2759"/>
<accession>A0A7U2F4W7</accession>
<dbReference type="EMBL" id="CP069029">
    <property type="protein sequence ID" value="QRC97653.1"/>
    <property type="molecule type" value="Genomic_DNA"/>
</dbReference>
<evidence type="ECO:0000313" key="2">
    <source>
        <dbReference type="EMBL" id="QRC97653.1"/>
    </source>
</evidence>
<dbReference type="Gene3D" id="3.10.129.10">
    <property type="entry name" value="Hotdog Thioesterase"/>
    <property type="match status" value="1"/>
</dbReference>
<dbReference type="OMA" id="EHGVLWA"/>
<dbReference type="InterPro" id="IPR029069">
    <property type="entry name" value="HotDog_dom_sf"/>
</dbReference>
<organism evidence="2 3">
    <name type="scientific">Phaeosphaeria nodorum (strain SN15 / ATCC MYA-4574 / FGSC 10173)</name>
    <name type="common">Glume blotch fungus</name>
    <name type="synonym">Parastagonospora nodorum</name>
    <dbReference type="NCBI Taxonomy" id="321614"/>
    <lineage>
        <taxon>Eukaryota</taxon>
        <taxon>Fungi</taxon>
        <taxon>Dikarya</taxon>
        <taxon>Ascomycota</taxon>
        <taxon>Pezizomycotina</taxon>
        <taxon>Dothideomycetes</taxon>
        <taxon>Pleosporomycetidae</taxon>
        <taxon>Pleosporales</taxon>
        <taxon>Pleosporineae</taxon>
        <taxon>Phaeosphaeriaceae</taxon>
        <taxon>Parastagonospora</taxon>
    </lineage>
</organism>
<dbReference type="AlphaFoldDB" id="A0A7U2F4W7"/>
<dbReference type="Proteomes" id="UP000663193">
    <property type="component" value="Chromosome 7"/>
</dbReference>
<sequence length="227" mass="25550">MTSNRSTARASRLADSAYNSPYSHAGAPSPHPNTDPYAPLRTKALATLEGMGYDPKTMVERGVLWAEDQDPFGHVMNSRYMQFLGTVIYRVMECYDEYLNEEEYEGMITAKTVIPVVRKYELAILRQVKYPDALIAAHRQEHMEPTRTNGVTSLFSLKQQAIVAELRGSVTYVNAKSGRPVDIRTLGGGWPSLFEGFTKKAENALALKEKWEIEHPKRIKPAEISKI</sequence>
<dbReference type="RefSeq" id="XP_001798883.1">
    <property type="nucleotide sequence ID" value="XM_001798831.1"/>
</dbReference>
<feature type="region of interest" description="Disordered" evidence="1">
    <location>
        <begin position="19"/>
        <end position="38"/>
    </location>
</feature>
<protein>
    <submittedName>
        <fullName evidence="2">Uncharacterized protein</fullName>
    </submittedName>
</protein>
<gene>
    <name evidence="2" type="ORF">JI435_085740</name>
</gene>